<sequence>MLLSLLLGTAITSLCLVLQSLALVAALRYFIRRANHLHATFLHAEKVIIGLLVILIFGSLGQIGIWALLFFILGEFDNLKTAFYHSAVNFATLGYGDVVMSQQHRLLGPLEAINGALMIGVSTAALARAFTTAIREQVNPKSKHDPNRWK</sequence>
<dbReference type="InterPro" id="IPR013099">
    <property type="entry name" value="K_chnl_dom"/>
</dbReference>
<feature type="transmembrane region" description="Helical" evidence="1">
    <location>
        <begin position="50"/>
        <end position="73"/>
    </location>
</feature>
<dbReference type="Gene3D" id="1.10.287.70">
    <property type="match status" value="1"/>
</dbReference>
<gene>
    <name evidence="3" type="ORF">PVT68_14475</name>
</gene>
<keyword evidence="1" id="KW-0472">Membrane</keyword>
<feature type="domain" description="Potassium channel" evidence="2">
    <location>
        <begin position="65"/>
        <end position="131"/>
    </location>
</feature>
<proteinExistence type="predicted"/>
<evidence type="ECO:0000313" key="4">
    <source>
        <dbReference type="Proteomes" id="UP001236500"/>
    </source>
</evidence>
<organism evidence="3 4">
    <name type="scientific">Microbulbifer bruguierae</name>
    <dbReference type="NCBI Taxonomy" id="3029061"/>
    <lineage>
        <taxon>Bacteria</taxon>
        <taxon>Pseudomonadati</taxon>
        <taxon>Pseudomonadota</taxon>
        <taxon>Gammaproteobacteria</taxon>
        <taxon>Cellvibrionales</taxon>
        <taxon>Microbulbiferaceae</taxon>
        <taxon>Microbulbifer</taxon>
    </lineage>
</organism>
<evidence type="ECO:0000313" key="3">
    <source>
        <dbReference type="EMBL" id="WGL15969.1"/>
    </source>
</evidence>
<dbReference type="RefSeq" id="WP_280319221.1">
    <property type="nucleotide sequence ID" value="NZ_CP118605.1"/>
</dbReference>
<reference evidence="3 4" key="1">
    <citation type="submission" date="2023-02" db="EMBL/GenBank/DDBJ databases">
        <title>Description and genomic characterization of Microbulbifer bruguierae sp. nov., isolated from the sediment of mangrove plant Bruguiera sexangula.</title>
        <authorList>
            <person name="Long M."/>
        </authorList>
    </citation>
    <scope>NUCLEOTIDE SEQUENCE [LARGE SCALE GENOMIC DNA]</scope>
    <source>
        <strain evidence="3 4">H12</strain>
    </source>
</reference>
<dbReference type="SUPFAM" id="SSF81324">
    <property type="entry name" value="Voltage-gated potassium channels"/>
    <property type="match status" value="1"/>
</dbReference>
<evidence type="ECO:0000259" key="2">
    <source>
        <dbReference type="Pfam" id="PF07885"/>
    </source>
</evidence>
<keyword evidence="1" id="KW-0812">Transmembrane</keyword>
<keyword evidence="1" id="KW-1133">Transmembrane helix</keyword>
<protein>
    <submittedName>
        <fullName evidence="3">Ion channel</fullName>
    </submittedName>
</protein>
<keyword evidence="4" id="KW-1185">Reference proteome</keyword>
<dbReference type="Proteomes" id="UP001236500">
    <property type="component" value="Chromosome"/>
</dbReference>
<dbReference type="EMBL" id="CP118605">
    <property type="protein sequence ID" value="WGL15969.1"/>
    <property type="molecule type" value="Genomic_DNA"/>
</dbReference>
<name>A0ABY8NC38_9GAMM</name>
<dbReference type="Pfam" id="PF07885">
    <property type="entry name" value="Ion_trans_2"/>
    <property type="match status" value="1"/>
</dbReference>
<evidence type="ECO:0000256" key="1">
    <source>
        <dbReference type="SAM" id="Phobius"/>
    </source>
</evidence>
<accession>A0ABY8NC38</accession>